<sequence>MDIRTIVVGVDGSPASDTAVDWGAAEAERRGVPLEVLHTLAAHSLAAAPAGGAPPLIDDDEHEDVLDAAAARARRSFPGISVIARSETRDPASALIDRSTGAELVVVGSHGKGLLARFLLGSVSHRVSSHALCPAVVVHRNVGAAGLPVAVGVDGSPGSRAAVLLAVEEAQMRKVPLVVVHGWQPAPVSGFDALPVPQEVIDAQHDVALSVVDDAIAVARAAAPGLEVTSVVAPMGPVLALDSESENVQLLVVGAHGHRGLSGAAFGSVTSAVVDGAQCPVMVAPAPAG</sequence>
<evidence type="ECO:0000259" key="2">
    <source>
        <dbReference type="Pfam" id="PF00582"/>
    </source>
</evidence>
<organism evidence="3 4">
    <name type="scientific">Longivirga aurantiaca</name>
    <dbReference type="NCBI Taxonomy" id="1837743"/>
    <lineage>
        <taxon>Bacteria</taxon>
        <taxon>Bacillati</taxon>
        <taxon>Actinomycetota</taxon>
        <taxon>Actinomycetes</taxon>
        <taxon>Sporichthyales</taxon>
        <taxon>Sporichthyaceae</taxon>
        <taxon>Longivirga</taxon>
    </lineage>
</organism>
<dbReference type="InterPro" id="IPR014729">
    <property type="entry name" value="Rossmann-like_a/b/a_fold"/>
</dbReference>
<dbReference type="PRINTS" id="PR01438">
    <property type="entry name" value="UNVRSLSTRESS"/>
</dbReference>
<dbReference type="InterPro" id="IPR006016">
    <property type="entry name" value="UspA"/>
</dbReference>
<comment type="caution">
    <text evidence="3">The sequence shown here is derived from an EMBL/GenBank/DDBJ whole genome shotgun (WGS) entry which is preliminary data.</text>
</comment>
<feature type="domain" description="UspA" evidence="2">
    <location>
        <begin position="4"/>
        <end position="139"/>
    </location>
</feature>
<dbReference type="Gene3D" id="3.40.50.620">
    <property type="entry name" value="HUPs"/>
    <property type="match status" value="2"/>
</dbReference>
<reference evidence="4" key="1">
    <citation type="journal article" date="2019" name="Int. J. Syst. Evol. Microbiol.">
        <title>The Global Catalogue of Microorganisms (GCM) 10K type strain sequencing project: providing services to taxonomists for standard genome sequencing and annotation.</title>
        <authorList>
            <consortium name="The Broad Institute Genomics Platform"/>
            <consortium name="The Broad Institute Genome Sequencing Center for Infectious Disease"/>
            <person name="Wu L."/>
            <person name="Ma J."/>
        </authorList>
    </citation>
    <scope>NUCLEOTIDE SEQUENCE [LARGE SCALE GENOMIC DNA]</scope>
    <source>
        <strain evidence="4">CGMCC 4.7317</strain>
    </source>
</reference>
<name>A0ABW1T2V7_9ACTN</name>
<feature type="domain" description="UspA" evidence="2">
    <location>
        <begin position="149"/>
        <end position="284"/>
    </location>
</feature>
<dbReference type="PANTHER" id="PTHR46268:SF6">
    <property type="entry name" value="UNIVERSAL STRESS PROTEIN UP12"/>
    <property type="match status" value="1"/>
</dbReference>
<protein>
    <submittedName>
        <fullName evidence="3">Universal stress protein</fullName>
    </submittedName>
</protein>
<gene>
    <name evidence="3" type="ORF">ACFQGU_09900</name>
</gene>
<comment type="similarity">
    <text evidence="1">Belongs to the universal stress protein A family.</text>
</comment>
<dbReference type="PANTHER" id="PTHR46268">
    <property type="entry name" value="STRESS RESPONSE PROTEIN NHAX"/>
    <property type="match status" value="1"/>
</dbReference>
<evidence type="ECO:0000313" key="4">
    <source>
        <dbReference type="Proteomes" id="UP001596138"/>
    </source>
</evidence>
<dbReference type="RefSeq" id="WP_386766187.1">
    <property type="nucleotide sequence ID" value="NZ_JBHSTI010000008.1"/>
</dbReference>
<evidence type="ECO:0000256" key="1">
    <source>
        <dbReference type="ARBA" id="ARBA00008791"/>
    </source>
</evidence>
<evidence type="ECO:0000313" key="3">
    <source>
        <dbReference type="EMBL" id="MFC6238192.1"/>
    </source>
</evidence>
<dbReference type="InterPro" id="IPR006015">
    <property type="entry name" value="Universal_stress_UspA"/>
</dbReference>
<dbReference type="SUPFAM" id="SSF52402">
    <property type="entry name" value="Adenine nucleotide alpha hydrolases-like"/>
    <property type="match status" value="2"/>
</dbReference>
<keyword evidence="4" id="KW-1185">Reference proteome</keyword>
<dbReference type="Proteomes" id="UP001596138">
    <property type="component" value="Unassembled WGS sequence"/>
</dbReference>
<dbReference type="EMBL" id="JBHSTI010000008">
    <property type="protein sequence ID" value="MFC6238192.1"/>
    <property type="molecule type" value="Genomic_DNA"/>
</dbReference>
<dbReference type="Pfam" id="PF00582">
    <property type="entry name" value="Usp"/>
    <property type="match status" value="2"/>
</dbReference>
<accession>A0ABW1T2V7</accession>
<proteinExistence type="inferred from homology"/>